<dbReference type="AlphaFoldDB" id="A0A8J8P2D7"/>
<dbReference type="EMBL" id="RRYP01001515">
    <property type="protein sequence ID" value="TNV85842.1"/>
    <property type="molecule type" value="Genomic_DNA"/>
</dbReference>
<dbReference type="OrthoDB" id="325494at2759"/>
<reference evidence="1" key="1">
    <citation type="submission" date="2019-06" db="EMBL/GenBank/DDBJ databases">
        <authorList>
            <person name="Zheng W."/>
        </authorList>
    </citation>
    <scope>NUCLEOTIDE SEQUENCE</scope>
    <source>
        <strain evidence="1">QDHG01</strain>
    </source>
</reference>
<accession>A0A8J8P2D7</accession>
<keyword evidence="2" id="KW-1185">Reference proteome</keyword>
<evidence type="ECO:0000313" key="2">
    <source>
        <dbReference type="Proteomes" id="UP000785679"/>
    </source>
</evidence>
<organism evidence="1 2">
    <name type="scientific">Halteria grandinella</name>
    <dbReference type="NCBI Taxonomy" id="5974"/>
    <lineage>
        <taxon>Eukaryota</taxon>
        <taxon>Sar</taxon>
        <taxon>Alveolata</taxon>
        <taxon>Ciliophora</taxon>
        <taxon>Intramacronucleata</taxon>
        <taxon>Spirotrichea</taxon>
        <taxon>Stichotrichia</taxon>
        <taxon>Sporadotrichida</taxon>
        <taxon>Halteriidae</taxon>
        <taxon>Halteria</taxon>
    </lineage>
</organism>
<comment type="caution">
    <text evidence="1">The sequence shown here is derived from an EMBL/GenBank/DDBJ whole genome shotgun (WGS) entry which is preliminary data.</text>
</comment>
<sequence>MKSAEYYLKSFSSTQIRKVELKLMKRSVKKLLKISSIPKKQSDQMHSLLAKFYVKQRSIFVIMELCNEDPTTHEILLNFIKTSIFEKLQDSDSFGLLTLRNGNQPFLALPLSQLGLNKKMKRKLIGELNFTSRSVDGKSRELQEALVTAFQESAKQIMNTVENGTKSYQGPIQWVLAIVGPQKQELREIHAYLDRNRDLRVNLLIIGVNITSPSLCQRYQGLCQRTEQGLFVNLNFEPDLSILFEDLNQTKDQKQGICVLNYAKALQEIEAAIQVYDASAPEPFISEHIDFN</sequence>
<evidence type="ECO:0000313" key="1">
    <source>
        <dbReference type="EMBL" id="TNV85842.1"/>
    </source>
</evidence>
<gene>
    <name evidence="1" type="ORF">FGO68_gene7214</name>
</gene>
<dbReference type="Proteomes" id="UP000785679">
    <property type="component" value="Unassembled WGS sequence"/>
</dbReference>
<protein>
    <submittedName>
        <fullName evidence="1">Uncharacterized protein</fullName>
    </submittedName>
</protein>
<name>A0A8J8P2D7_HALGN</name>
<proteinExistence type="predicted"/>